<dbReference type="SUPFAM" id="SSF158472">
    <property type="entry name" value="HAMP domain-like"/>
    <property type="match status" value="1"/>
</dbReference>
<comment type="catalytic activity">
    <reaction evidence="1">
        <text>ATP + protein L-histidine = ADP + protein N-phospho-L-histidine.</text>
        <dbReference type="EC" id="2.7.13.3"/>
    </reaction>
</comment>
<feature type="domain" description="HAMP" evidence="13">
    <location>
        <begin position="100"/>
        <end position="153"/>
    </location>
</feature>
<evidence type="ECO:0000256" key="3">
    <source>
        <dbReference type="ARBA" id="ARBA00012438"/>
    </source>
</evidence>
<keyword evidence="5" id="KW-0808">Transferase</keyword>
<accession>A0AAE3GIW7</accession>
<reference evidence="14" key="1">
    <citation type="submission" date="2022-06" db="EMBL/GenBank/DDBJ databases">
        <title>Genomic Encyclopedia of Archaeal and Bacterial Type Strains, Phase II (KMG-II): from individual species to whole genera.</title>
        <authorList>
            <person name="Goeker M."/>
        </authorList>
    </citation>
    <scope>NUCLEOTIDE SEQUENCE</scope>
    <source>
        <strain evidence="14">DSM 43935</strain>
    </source>
</reference>
<dbReference type="GO" id="GO:0005886">
    <property type="term" value="C:plasma membrane"/>
    <property type="evidence" value="ECO:0007669"/>
    <property type="project" value="UniProtKB-SubCell"/>
</dbReference>
<evidence type="ECO:0000313" key="14">
    <source>
        <dbReference type="EMBL" id="MCP2168315.1"/>
    </source>
</evidence>
<evidence type="ECO:0000256" key="1">
    <source>
        <dbReference type="ARBA" id="ARBA00000085"/>
    </source>
</evidence>
<dbReference type="Gene3D" id="6.10.340.10">
    <property type="match status" value="1"/>
</dbReference>
<dbReference type="SMART" id="SM00388">
    <property type="entry name" value="HisKA"/>
    <property type="match status" value="1"/>
</dbReference>
<feature type="domain" description="Histidine kinase" evidence="12">
    <location>
        <begin position="161"/>
        <end position="375"/>
    </location>
</feature>
<evidence type="ECO:0000259" key="13">
    <source>
        <dbReference type="PROSITE" id="PS50885"/>
    </source>
</evidence>
<dbReference type="InterPro" id="IPR004358">
    <property type="entry name" value="Sig_transdc_His_kin-like_C"/>
</dbReference>
<dbReference type="Proteomes" id="UP001206128">
    <property type="component" value="Unassembled WGS sequence"/>
</dbReference>
<keyword evidence="9" id="KW-0902">Two-component regulatory system</keyword>
<dbReference type="PANTHER" id="PTHR45436">
    <property type="entry name" value="SENSOR HISTIDINE KINASE YKOH"/>
    <property type="match status" value="1"/>
</dbReference>
<comment type="subcellular location">
    <subcellularLocation>
        <location evidence="2">Cell membrane</location>
    </subcellularLocation>
</comment>
<dbReference type="Pfam" id="PF00512">
    <property type="entry name" value="HisKA"/>
    <property type="match status" value="1"/>
</dbReference>
<feature type="transmembrane region" description="Helical" evidence="11">
    <location>
        <begin position="12"/>
        <end position="33"/>
    </location>
</feature>
<dbReference type="Gene3D" id="3.30.565.10">
    <property type="entry name" value="Histidine kinase-like ATPase, C-terminal domain"/>
    <property type="match status" value="1"/>
</dbReference>
<dbReference type="InterPro" id="IPR005467">
    <property type="entry name" value="His_kinase_dom"/>
</dbReference>
<dbReference type="PROSITE" id="PS50885">
    <property type="entry name" value="HAMP"/>
    <property type="match status" value="1"/>
</dbReference>
<dbReference type="SUPFAM" id="SSF47384">
    <property type="entry name" value="Homodimeric domain of signal transducing histidine kinase"/>
    <property type="match status" value="1"/>
</dbReference>
<evidence type="ECO:0000256" key="10">
    <source>
        <dbReference type="ARBA" id="ARBA00023136"/>
    </source>
</evidence>
<protein>
    <recommendedName>
        <fullName evidence="3">histidine kinase</fullName>
        <ecNumber evidence="3">2.7.13.3</ecNumber>
    </recommendedName>
</protein>
<dbReference type="Pfam" id="PF00672">
    <property type="entry name" value="HAMP"/>
    <property type="match status" value="1"/>
</dbReference>
<organism evidence="14 15">
    <name type="scientific">Goodfellowiella coeruleoviolacea</name>
    <dbReference type="NCBI Taxonomy" id="334858"/>
    <lineage>
        <taxon>Bacteria</taxon>
        <taxon>Bacillati</taxon>
        <taxon>Actinomycetota</taxon>
        <taxon>Actinomycetes</taxon>
        <taxon>Pseudonocardiales</taxon>
        <taxon>Pseudonocardiaceae</taxon>
        <taxon>Goodfellowiella</taxon>
    </lineage>
</organism>
<dbReference type="AlphaFoldDB" id="A0AAE3GIW7"/>
<dbReference type="RefSeq" id="WP_253776037.1">
    <property type="nucleotide sequence ID" value="NZ_JAMTCK010000013.1"/>
</dbReference>
<dbReference type="GO" id="GO:0000155">
    <property type="term" value="F:phosphorelay sensor kinase activity"/>
    <property type="evidence" value="ECO:0007669"/>
    <property type="project" value="InterPro"/>
</dbReference>
<dbReference type="PRINTS" id="PR00344">
    <property type="entry name" value="BCTRLSENSOR"/>
</dbReference>
<keyword evidence="6 11" id="KW-0812">Transmembrane</keyword>
<dbReference type="Pfam" id="PF02518">
    <property type="entry name" value="HATPase_c"/>
    <property type="match status" value="1"/>
</dbReference>
<dbReference type="InterPro" id="IPR050428">
    <property type="entry name" value="TCS_sensor_his_kinase"/>
</dbReference>
<proteinExistence type="predicted"/>
<keyword evidence="8 11" id="KW-1133">Transmembrane helix</keyword>
<evidence type="ECO:0000256" key="7">
    <source>
        <dbReference type="ARBA" id="ARBA00022777"/>
    </source>
</evidence>
<feature type="transmembrane region" description="Helical" evidence="11">
    <location>
        <begin position="76"/>
        <end position="98"/>
    </location>
</feature>
<sequence>MRTRRGPGLRARITLLATGLVAGVSGLLLWLGWQVVGQVAVAVPTLPDGSAVRVNGVDVQADQLALLLRETARAQVLKYGSVAFLCMVVAAAILAWTITGRVLRPLHEVTGTARRLSAESLGERIRLEGTRDEVTELADTFDAMLDRLQAAFEAQRRFVANASHELRTPLAVVRTELDVTLADPDADVAELRRMAEVVRAATERSEQLVEALLLLARTDGIGLAVREPVDLSAVVASAWRAVRAEADQRELRAVFHTGPALAVGDPALLERVAGNLLENAVWHNTSPGWIEVHTESSPEWTVLRVASSGPVVASDRVAELFEPFRRGGVARTARSGTGLGLSIVRAAVAAHSGQVRAEPVAGGGLAVTVRLPAAP</sequence>
<dbReference type="PROSITE" id="PS50109">
    <property type="entry name" value="HIS_KIN"/>
    <property type="match status" value="1"/>
</dbReference>
<evidence type="ECO:0000256" key="4">
    <source>
        <dbReference type="ARBA" id="ARBA00022553"/>
    </source>
</evidence>
<dbReference type="InterPro" id="IPR036890">
    <property type="entry name" value="HATPase_C_sf"/>
</dbReference>
<evidence type="ECO:0000256" key="11">
    <source>
        <dbReference type="SAM" id="Phobius"/>
    </source>
</evidence>
<evidence type="ECO:0000259" key="12">
    <source>
        <dbReference type="PROSITE" id="PS50109"/>
    </source>
</evidence>
<evidence type="ECO:0000313" key="15">
    <source>
        <dbReference type="Proteomes" id="UP001206128"/>
    </source>
</evidence>
<dbReference type="InterPro" id="IPR036097">
    <property type="entry name" value="HisK_dim/P_sf"/>
</dbReference>
<dbReference type="CDD" id="cd00082">
    <property type="entry name" value="HisKA"/>
    <property type="match status" value="1"/>
</dbReference>
<evidence type="ECO:0000256" key="6">
    <source>
        <dbReference type="ARBA" id="ARBA00022692"/>
    </source>
</evidence>
<name>A0AAE3GIW7_9PSEU</name>
<dbReference type="InterPro" id="IPR003660">
    <property type="entry name" value="HAMP_dom"/>
</dbReference>
<dbReference type="EC" id="2.7.13.3" evidence="3"/>
<evidence type="ECO:0000256" key="2">
    <source>
        <dbReference type="ARBA" id="ARBA00004236"/>
    </source>
</evidence>
<evidence type="ECO:0000256" key="8">
    <source>
        <dbReference type="ARBA" id="ARBA00022989"/>
    </source>
</evidence>
<keyword evidence="15" id="KW-1185">Reference proteome</keyword>
<comment type="caution">
    <text evidence="14">The sequence shown here is derived from an EMBL/GenBank/DDBJ whole genome shotgun (WGS) entry which is preliminary data.</text>
</comment>
<dbReference type="CDD" id="cd06225">
    <property type="entry name" value="HAMP"/>
    <property type="match status" value="1"/>
</dbReference>
<dbReference type="InterPro" id="IPR003661">
    <property type="entry name" value="HisK_dim/P_dom"/>
</dbReference>
<dbReference type="Gene3D" id="1.10.287.130">
    <property type="match status" value="1"/>
</dbReference>
<dbReference type="SUPFAM" id="SSF55874">
    <property type="entry name" value="ATPase domain of HSP90 chaperone/DNA topoisomerase II/histidine kinase"/>
    <property type="match status" value="1"/>
</dbReference>
<keyword evidence="10 11" id="KW-0472">Membrane</keyword>
<evidence type="ECO:0000256" key="5">
    <source>
        <dbReference type="ARBA" id="ARBA00022679"/>
    </source>
</evidence>
<gene>
    <name evidence="14" type="ORF">LX83_005193</name>
</gene>
<dbReference type="SMART" id="SM00387">
    <property type="entry name" value="HATPase_c"/>
    <property type="match status" value="1"/>
</dbReference>
<evidence type="ECO:0000256" key="9">
    <source>
        <dbReference type="ARBA" id="ARBA00023012"/>
    </source>
</evidence>
<keyword evidence="7" id="KW-0418">Kinase</keyword>
<keyword evidence="4" id="KW-0597">Phosphoprotein</keyword>
<dbReference type="SMART" id="SM00304">
    <property type="entry name" value="HAMP"/>
    <property type="match status" value="1"/>
</dbReference>
<dbReference type="InterPro" id="IPR003594">
    <property type="entry name" value="HATPase_dom"/>
</dbReference>
<dbReference type="PANTHER" id="PTHR45436:SF5">
    <property type="entry name" value="SENSOR HISTIDINE KINASE TRCS"/>
    <property type="match status" value="1"/>
</dbReference>
<dbReference type="EMBL" id="JAMTCK010000013">
    <property type="protein sequence ID" value="MCP2168315.1"/>
    <property type="molecule type" value="Genomic_DNA"/>
</dbReference>